<feature type="domain" description="C2H2-type" evidence="1">
    <location>
        <begin position="57"/>
        <end position="80"/>
    </location>
</feature>
<dbReference type="Gene3D" id="3.30.160.60">
    <property type="entry name" value="Classic Zinc Finger"/>
    <property type="match status" value="1"/>
</dbReference>
<dbReference type="AlphaFoldDB" id="A0AAW1C498"/>
<evidence type="ECO:0000313" key="3">
    <source>
        <dbReference type="Proteomes" id="UP001474421"/>
    </source>
</evidence>
<name>A0AAW1C498_CROAD</name>
<proteinExistence type="predicted"/>
<accession>A0AAW1C498</accession>
<dbReference type="SMART" id="SM00355">
    <property type="entry name" value="ZnF_C2H2"/>
    <property type="match status" value="3"/>
</dbReference>
<dbReference type="Proteomes" id="UP001474421">
    <property type="component" value="Unassembled WGS sequence"/>
</dbReference>
<dbReference type="PANTHER" id="PTHR21354:SF0">
    <property type="entry name" value="ZINC FINGER PROTEIN 511"/>
    <property type="match status" value="1"/>
</dbReference>
<reference evidence="2 3" key="1">
    <citation type="journal article" date="2024" name="Proc. Natl. Acad. Sci. U.S.A.">
        <title>The genetic regulatory architecture and epigenomic basis for age-related changes in rattlesnake venom.</title>
        <authorList>
            <person name="Hogan M.P."/>
            <person name="Holding M.L."/>
            <person name="Nystrom G.S."/>
            <person name="Colston T.J."/>
            <person name="Bartlett D.A."/>
            <person name="Mason A.J."/>
            <person name="Ellsworth S.A."/>
            <person name="Rautsaw R.M."/>
            <person name="Lawrence K.C."/>
            <person name="Strickland J.L."/>
            <person name="He B."/>
            <person name="Fraser P."/>
            <person name="Margres M.J."/>
            <person name="Gilbert D.M."/>
            <person name="Gibbs H.L."/>
            <person name="Parkinson C.L."/>
            <person name="Rokyta D.R."/>
        </authorList>
    </citation>
    <scope>NUCLEOTIDE SEQUENCE [LARGE SCALE GENOMIC DNA]</scope>
    <source>
        <strain evidence="2">DRR0105</strain>
    </source>
</reference>
<dbReference type="PROSITE" id="PS00028">
    <property type="entry name" value="ZINC_FINGER_C2H2_1"/>
    <property type="match status" value="3"/>
</dbReference>
<comment type="caution">
    <text evidence="2">The sequence shown here is derived from an EMBL/GenBank/DDBJ whole genome shotgun (WGS) entry which is preliminary data.</text>
</comment>
<sequence>MAGEEAGPFRFRPAVIRYPADHPFFEDGDVHRHMYLQGLLENVARDTERPRTSEFSCQIGGCSQVFNTLESYEHHYNMLHRNVCSSCKRSFPSTHLLDVHILEWHDSLFQIMAEKQNMYQCLVESCPEKFKSSKDRKDHLITVHRYPSDFRFDKSLKAQRKEKMRPLSKESNVPMDMTVEDSEQLHVEAMETGPDESVMESDVQSETECTVDSPAFGKWLYRSRIPPAICFGQGATRKAKRQKEGDWGAAAVKPPGAILGTPKARASREPLLSGQNLPAAPTPVSLSLLLALSPSTARFAGVSVATWLFCPPLHPQETQGGSVGIGNGAGGSSAGRQVQLVGGLPELKPLPGEVSPHVLGECNWMGESLLP</sequence>
<gene>
    <name evidence="2" type="ORF">NXF25_000425</name>
</gene>
<dbReference type="EMBL" id="JAOTOJ010000001">
    <property type="protein sequence ID" value="KAK9409250.1"/>
    <property type="molecule type" value="Genomic_DNA"/>
</dbReference>
<organism evidence="2 3">
    <name type="scientific">Crotalus adamanteus</name>
    <name type="common">Eastern diamondback rattlesnake</name>
    <dbReference type="NCBI Taxonomy" id="8729"/>
    <lineage>
        <taxon>Eukaryota</taxon>
        <taxon>Metazoa</taxon>
        <taxon>Chordata</taxon>
        <taxon>Craniata</taxon>
        <taxon>Vertebrata</taxon>
        <taxon>Euteleostomi</taxon>
        <taxon>Lepidosauria</taxon>
        <taxon>Squamata</taxon>
        <taxon>Bifurcata</taxon>
        <taxon>Unidentata</taxon>
        <taxon>Episquamata</taxon>
        <taxon>Toxicofera</taxon>
        <taxon>Serpentes</taxon>
        <taxon>Colubroidea</taxon>
        <taxon>Viperidae</taxon>
        <taxon>Crotalinae</taxon>
        <taxon>Crotalus</taxon>
    </lineage>
</organism>
<feature type="domain" description="C2H2-type" evidence="1">
    <location>
        <begin position="121"/>
        <end position="144"/>
    </location>
</feature>
<dbReference type="InterPro" id="IPR039258">
    <property type="entry name" value="ZNF511"/>
</dbReference>
<protein>
    <submittedName>
        <fullName evidence="2">Zinc finger protein</fullName>
    </submittedName>
</protein>
<keyword evidence="3" id="KW-1185">Reference proteome</keyword>
<dbReference type="InterPro" id="IPR013087">
    <property type="entry name" value="Znf_C2H2_type"/>
</dbReference>
<dbReference type="PANTHER" id="PTHR21354">
    <property type="entry name" value="ZINC FINGER PROTEIN 511"/>
    <property type="match status" value="1"/>
</dbReference>
<evidence type="ECO:0000259" key="1">
    <source>
        <dbReference type="PROSITE" id="PS00028"/>
    </source>
</evidence>
<feature type="domain" description="C2H2-type" evidence="1">
    <location>
        <begin position="84"/>
        <end position="105"/>
    </location>
</feature>
<evidence type="ECO:0000313" key="2">
    <source>
        <dbReference type="EMBL" id="KAK9409250.1"/>
    </source>
</evidence>